<dbReference type="STRING" id="1049789.LEP1GSC050_0681"/>
<dbReference type="EMBL" id="AHMO02000004">
    <property type="protein sequence ID" value="EQA46870.1"/>
    <property type="molecule type" value="Genomic_DNA"/>
</dbReference>
<evidence type="ECO:0000313" key="1">
    <source>
        <dbReference type="EMBL" id="EQA46870.1"/>
    </source>
</evidence>
<accession>T0F6U7</accession>
<sequence>MLRIDDSQFFLQNRQNLSAVIMNSVAFKSKLLAYLLE</sequence>
<dbReference type="Proteomes" id="UP000015454">
    <property type="component" value="Unassembled WGS sequence"/>
</dbReference>
<evidence type="ECO:0000313" key="2">
    <source>
        <dbReference type="Proteomes" id="UP000015454"/>
    </source>
</evidence>
<name>T0F6U7_9LEPT</name>
<proteinExistence type="predicted"/>
<keyword evidence="2" id="KW-1185">Reference proteome</keyword>
<comment type="caution">
    <text evidence="1">The sequence shown here is derived from an EMBL/GenBank/DDBJ whole genome shotgun (WGS) entry which is preliminary data.</text>
</comment>
<protein>
    <submittedName>
        <fullName evidence="1">Uncharacterized protein</fullName>
    </submittedName>
</protein>
<gene>
    <name evidence="1" type="ORF">LEP1GSC050_0681</name>
</gene>
<dbReference type="AlphaFoldDB" id="T0F6U7"/>
<reference evidence="1" key="1">
    <citation type="submission" date="2013-05" db="EMBL/GenBank/DDBJ databases">
        <authorList>
            <person name="Harkins D.M."/>
            <person name="Durkin A.S."/>
            <person name="Brinkac L.M."/>
            <person name="Haft D.H."/>
            <person name="Selengut J.D."/>
            <person name="Sanka R."/>
            <person name="DePew J."/>
            <person name="Purushe J."/>
            <person name="Hartskeerl R.A."/>
            <person name="Ahmed A."/>
            <person name="van der Linden H."/>
            <person name="Goris M.G.A."/>
            <person name="Vinetz J.M."/>
            <person name="Sutton G.G."/>
            <person name="Nierman W.C."/>
            <person name="Fouts D.E."/>
        </authorList>
    </citation>
    <scope>NUCLEOTIDE SEQUENCE [LARGE SCALE GENOMIC DNA]</scope>
    <source>
        <strain evidence="1">5399</strain>
    </source>
</reference>
<organism evidence="1 2">
    <name type="scientific">Leptospira broomii serovar Hurstbridge str. 5399</name>
    <dbReference type="NCBI Taxonomy" id="1049789"/>
    <lineage>
        <taxon>Bacteria</taxon>
        <taxon>Pseudomonadati</taxon>
        <taxon>Spirochaetota</taxon>
        <taxon>Spirochaetia</taxon>
        <taxon>Leptospirales</taxon>
        <taxon>Leptospiraceae</taxon>
        <taxon>Leptospira</taxon>
    </lineage>
</organism>